<dbReference type="PROSITE" id="PS50181">
    <property type="entry name" value="FBOX"/>
    <property type="match status" value="1"/>
</dbReference>
<sequence>MSHAYLSIHTDHYTIDHIQDPCLQQEQVNIHKPALPAASTAIITTPNLSTLPPEIIFCVMRVLGAREILTLALVNSRIRLLSATQLSYAYDMRIHSKHSLLVDRNNASIGLPLAGPMSEYELYVRLVLSELYSQESEDLESTSGRDEVKLALSCCKRILRRLYLIDKHHENFFPNPCGHITNHGSHPMDGPDSSPTLPKPMPFISSTENLHIVTRVLADQVCRGICLPETAVLVLQSLTSLWDQDQFQYLINSSDRHAAIRAPAIEDRLSIGQLCFQYLIPNILGLLKPVLPLSPSSRGFIEGSQHGEQLSETEGFGHPLHLTQLQIHPRIIPPPQPTTPKDSNSNNDRIQSYFDRTMSLTSSVLPSQQELLQQPRIRSIADLTRVLVFLPLLGRHFNTLPTSTFIETFLDRSKGDLPIDRAAVMVYGFMCVLDLEAGKTNLASDSYKIFERSMPTQGVVQAQEMVRIVGRYRLLMRGFLLSSPTFSSTRMFGQNSSS</sequence>
<gene>
    <name evidence="3" type="ORF">BGZ96_008888</name>
</gene>
<dbReference type="InterPro" id="IPR036047">
    <property type="entry name" value="F-box-like_dom_sf"/>
</dbReference>
<keyword evidence="4" id="KW-1185">Reference proteome</keyword>
<dbReference type="EMBL" id="JAAAIM010000515">
    <property type="protein sequence ID" value="KAG0287151.1"/>
    <property type="molecule type" value="Genomic_DNA"/>
</dbReference>
<feature type="region of interest" description="Disordered" evidence="1">
    <location>
        <begin position="330"/>
        <end position="349"/>
    </location>
</feature>
<evidence type="ECO:0000313" key="3">
    <source>
        <dbReference type="EMBL" id="KAG0287151.1"/>
    </source>
</evidence>
<reference evidence="3 4" key="1">
    <citation type="journal article" date="2020" name="Fungal Divers.">
        <title>Resolving the Mortierellaceae phylogeny through synthesis of multi-gene phylogenetics and phylogenomics.</title>
        <authorList>
            <person name="Vandepol N."/>
            <person name="Liber J."/>
            <person name="Desiro A."/>
            <person name="Na H."/>
            <person name="Kennedy M."/>
            <person name="Barry K."/>
            <person name="Grigoriev I.V."/>
            <person name="Miller A.N."/>
            <person name="O'Donnell K."/>
            <person name="Stajich J.E."/>
            <person name="Bonito G."/>
        </authorList>
    </citation>
    <scope>NUCLEOTIDE SEQUENCE [LARGE SCALE GENOMIC DNA]</scope>
    <source>
        <strain evidence="3 4">AD045</strain>
    </source>
</reference>
<dbReference type="Proteomes" id="UP001194696">
    <property type="component" value="Unassembled WGS sequence"/>
</dbReference>
<proteinExistence type="predicted"/>
<feature type="domain" description="F-box" evidence="2">
    <location>
        <begin position="45"/>
        <end position="93"/>
    </location>
</feature>
<accession>A0ABQ7JXH0</accession>
<evidence type="ECO:0000259" key="2">
    <source>
        <dbReference type="PROSITE" id="PS50181"/>
    </source>
</evidence>
<name>A0ABQ7JXH0_9FUNG</name>
<comment type="caution">
    <text evidence="3">The sequence shown here is derived from an EMBL/GenBank/DDBJ whole genome shotgun (WGS) entry which is preliminary data.</text>
</comment>
<dbReference type="SUPFAM" id="SSF81383">
    <property type="entry name" value="F-box domain"/>
    <property type="match status" value="1"/>
</dbReference>
<protein>
    <recommendedName>
        <fullName evidence="2">F-box domain-containing protein</fullName>
    </recommendedName>
</protein>
<dbReference type="InterPro" id="IPR001810">
    <property type="entry name" value="F-box_dom"/>
</dbReference>
<organism evidence="3 4">
    <name type="scientific">Linnemannia gamsii</name>
    <dbReference type="NCBI Taxonomy" id="64522"/>
    <lineage>
        <taxon>Eukaryota</taxon>
        <taxon>Fungi</taxon>
        <taxon>Fungi incertae sedis</taxon>
        <taxon>Mucoromycota</taxon>
        <taxon>Mortierellomycotina</taxon>
        <taxon>Mortierellomycetes</taxon>
        <taxon>Mortierellales</taxon>
        <taxon>Mortierellaceae</taxon>
        <taxon>Linnemannia</taxon>
    </lineage>
</organism>
<evidence type="ECO:0000256" key="1">
    <source>
        <dbReference type="SAM" id="MobiDB-lite"/>
    </source>
</evidence>
<evidence type="ECO:0000313" key="4">
    <source>
        <dbReference type="Proteomes" id="UP001194696"/>
    </source>
</evidence>